<dbReference type="Gene3D" id="3.40.50.150">
    <property type="entry name" value="Vaccinia Virus protein VP39"/>
    <property type="match status" value="1"/>
</dbReference>
<reference evidence="3 4" key="1">
    <citation type="submission" date="2023-05" db="EMBL/GenBank/DDBJ databases">
        <title>YMD87, complete Genome.</title>
        <authorList>
            <person name="Zhang J."/>
            <person name="Xu X."/>
        </authorList>
    </citation>
    <scope>NUCLEOTIDE SEQUENCE [LARGE SCALE GENOMIC DNA]</scope>
    <source>
        <strain evidence="3 4">YMD87</strain>
    </source>
</reference>
<dbReference type="Proteomes" id="UP001241605">
    <property type="component" value="Chromosome"/>
</dbReference>
<accession>A0ABY8QLT5</accession>
<dbReference type="GO" id="GO:0032259">
    <property type="term" value="P:methylation"/>
    <property type="evidence" value="ECO:0007669"/>
    <property type="project" value="UniProtKB-KW"/>
</dbReference>
<dbReference type="SUPFAM" id="SSF53335">
    <property type="entry name" value="S-adenosyl-L-methionine-dependent methyltransferases"/>
    <property type="match status" value="1"/>
</dbReference>
<evidence type="ECO:0000256" key="1">
    <source>
        <dbReference type="ARBA" id="ARBA00022679"/>
    </source>
</evidence>
<keyword evidence="4" id="KW-1185">Reference proteome</keyword>
<proteinExistence type="predicted"/>
<dbReference type="CDD" id="cd02440">
    <property type="entry name" value="AdoMet_MTases"/>
    <property type="match status" value="1"/>
</dbReference>
<dbReference type="EC" id="2.1.-.-" evidence="3"/>
<dbReference type="InterPro" id="IPR029063">
    <property type="entry name" value="SAM-dependent_MTases_sf"/>
</dbReference>
<evidence type="ECO:0000259" key="2">
    <source>
        <dbReference type="Pfam" id="PF13649"/>
    </source>
</evidence>
<evidence type="ECO:0000313" key="4">
    <source>
        <dbReference type="Proteomes" id="UP001241605"/>
    </source>
</evidence>
<dbReference type="PANTHER" id="PTHR43861">
    <property type="entry name" value="TRANS-ACONITATE 2-METHYLTRANSFERASE-RELATED"/>
    <property type="match status" value="1"/>
</dbReference>
<protein>
    <submittedName>
        <fullName evidence="3">Class I SAM-dependent methyltransferase</fullName>
        <ecNumber evidence="3">2.1.-.-</ecNumber>
    </submittedName>
</protein>
<evidence type="ECO:0000313" key="3">
    <source>
        <dbReference type="EMBL" id="WGW05500.1"/>
    </source>
</evidence>
<dbReference type="GO" id="GO:0008168">
    <property type="term" value="F:methyltransferase activity"/>
    <property type="evidence" value="ECO:0007669"/>
    <property type="project" value="UniProtKB-KW"/>
</dbReference>
<organism evidence="3 4">
    <name type="scientific">Tropicibacter oceani</name>
    <dbReference type="NCBI Taxonomy" id="3058420"/>
    <lineage>
        <taxon>Bacteria</taxon>
        <taxon>Pseudomonadati</taxon>
        <taxon>Pseudomonadota</taxon>
        <taxon>Alphaproteobacteria</taxon>
        <taxon>Rhodobacterales</taxon>
        <taxon>Roseobacteraceae</taxon>
        <taxon>Tropicibacter</taxon>
    </lineage>
</organism>
<keyword evidence="3" id="KW-0489">Methyltransferase</keyword>
<feature type="domain" description="Methyltransferase" evidence="2">
    <location>
        <begin position="43"/>
        <end position="133"/>
    </location>
</feature>
<dbReference type="InterPro" id="IPR041698">
    <property type="entry name" value="Methyltransf_25"/>
</dbReference>
<name>A0ABY8QLT5_9RHOB</name>
<dbReference type="Pfam" id="PF13649">
    <property type="entry name" value="Methyltransf_25"/>
    <property type="match status" value="1"/>
</dbReference>
<dbReference type="EMBL" id="CP124616">
    <property type="protein sequence ID" value="WGW05500.1"/>
    <property type="molecule type" value="Genomic_DNA"/>
</dbReference>
<gene>
    <name evidence="3" type="ORF">QF118_08120</name>
</gene>
<dbReference type="RefSeq" id="WP_282302124.1">
    <property type="nucleotide sequence ID" value="NZ_CP124616.1"/>
</dbReference>
<sequence length="204" mass="22146">MTTDSAFWDRIAVKYAARPVGDPAAYETTLQRVRHWLRPDMAVLELGCGTGTTALRLSDAVRRYTATDAAQGMLDIAMAKPVPDGGALRFVRAEAQEAVQPGYDVILAFSLLHLLPGRRDLMAQVRAALPAGGVFISKTPCLAGKPWFRPLIAVLRWFGKAPPGVGFVSPSMLQAELREAGFEIVETGDYPKSLPNHFIVARAV</sequence>
<keyword evidence="1 3" id="KW-0808">Transferase</keyword>